<dbReference type="AlphaFoldDB" id="A0AAV8V9Z9"/>
<evidence type="ECO:0000256" key="9">
    <source>
        <dbReference type="ARBA" id="ARBA00023285"/>
    </source>
</evidence>
<dbReference type="SUPFAM" id="SSF82549">
    <property type="entry name" value="DAK1/DegV-like"/>
    <property type="match status" value="1"/>
</dbReference>
<dbReference type="Gene3D" id="3.40.50.10440">
    <property type="entry name" value="Dihydroxyacetone kinase, domain 1"/>
    <property type="match status" value="1"/>
</dbReference>
<dbReference type="InterPro" id="IPR050861">
    <property type="entry name" value="Dihydroxyacetone_Kinase"/>
</dbReference>
<dbReference type="EMBL" id="JANEYG010000242">
    <property type="protein sequence ID" value="KAJ8910807.1"/>
    <property type="molecule type" value="Genomic_DNA"/>
</dbReference>
<keyword evidence="5" id="KW-0808">Transferase</keyword>
<evidence type="ECO:0000313" key="18">
    <source>
        <dbReference type="EMBL" id="KAJ8910807.1"/>
    </source>
</evidence>
<dbReference type="PROSITE" id="PS51480">
    <property type="entry name" value="DHAL"/>
    <property type="match status" value="1"/>
</dbReference>
<gene>
    <name evidence="18" type="ORF">NQ315_014515</name>
</gene>
<dbReference type="EC" id="2.7.1.28" evidence="2"/>
<evidence type="ECO:0000256" key="2">
    <source>
        <dbReference type="ARBA" id="ARBA00012110"/>
    </source>
</evidence>
<evidence type="ECO:0000256" key="6">
    <source>
        <dbReference type="ARBA" id="ARBA00022741"/>
    </source>
</evidence>
<dbReference type="PANTHER" id="PTHR28629:SF4">
    <property type="entry name" value="TRIOKINASE_FMN CYCLASE"/>
    <property type="match status" value="1"/>
</dbReference>
<evidence type="ECO:0000256" key="15">
    <source>
        <dbReference type="ARBA" id="ARBA00048898"/>
    </source>
</evidence>
<keyword evidence="19" id="KW-1185">Reference proteome</keyword>
<dbReference type="GO" id="GO:0034012">
    <property type="term" value="F:FAD-AMP lyase (cyclizing) activity"/>
    <property type="evidence" value="ECO:0007669"/>
    <property type="project" value="UniProtKB-EC"/>
</dbReference>
<evidence type="ECO:0000256" key="8">
    <source>
        <dbReference type="ARBA" id="ARBA00022840"/>
    </source>
</evidence>
<dbReference type="InterPro" id="IPR004007">
    <property type="entry name" value="DhaL_dom"/>
</dbReference>
<keyword evidence="6" id="KW-0547">Nucleotide-binding</keyword>
<dbReference type="SMART" id="SM01120">
    <property type="entry name" value="Dak2"/>
    <property type="match status" value="1"/>
</dbReference>
<evidence type="ECO:0000259" key="17">
    <source>
        <dbReference type="PROSITE" id="PS51481"/>
    </source>
</evidence>
<dbReference type="SUPFAM" id="SSF101473">
    <property type="entry name" value="DhaL-like"/>
    <property type="match status" value="1"/>
</dbReference>
<evidence type="ECO:0000256" key="4">
    <source>
        <dbReference type="ARBA" id="ARBA00018932"/>
    </source>
</evidence>
<comment type="catalytic activity">
    <reaction evidence="13">
        <text>D-glyceraldehyde + ATP = D-glyceraldehyde 3-phosphate + ADP + H(+)</text>
        <dbReference type="Rhea" id="RHEA:13941"/>
        <dbReference type="ChEBI" id="CHEBI:15378"/>
        <dbReference type="ChEBI" id="CHEBI:17378"/>
        <dbReference type="ChEBI" id="CHEBI:30616"/>
        <dbReference type="ChEBI" id="CHEBI:59776"/>
        <dbReference type="ChEBI" id="CHEBI:456216"/>
        <dbReference type="EC" id="2.7.1.28"/>
    </reaction>
</comment>
<comment type="caution">
    <text evidence="18">The sequence shown here is derived from an EMBL/GenBank/DDBJ whole genome shotgun (WGS) entry which is preliminary data.</text>
</comment>
<evidence type="ECO:0000256" key="3">
    <source>
        <dbReference type="ARBA" id="ARBA00012578"/>
    </source>
</evidence>
<dbReference type="PANTHER" id="PTHR28629">
    <property type="entry name" value="TRIOKINASE/FMN CYCLASE"/>
    <property type="match status" value="1"/>
</dbReference>
<evidence type="ECO:0000256" key="5">
    <source>
        <dbReference type="ARBA" id="ARBA00022679"/>
    </source>
</evidence>
<comment type="catalytic activity">
    <reaction evidence="14">
        <text>FAD = riboflavin cyclic-4',5'-phosphate + AMP + H(+)</text>
        <dbReference type="Rhea" id="RHEA:13729"/>
        <dbReference type="ChEBI" id="CHEBI:15378"/>
        <dbReference type="ChEBI" id="CHEBI:57692"/>
        <dbReference type="ChEBI" id="CHEBI:76202"/>
        <dbReference type="ChEBI" id="CHEBI:456215"/>
        <dbReference type="EC" id="4.6.1.15"/>
    </reaction>
</comment>
<accession>A0AAV8V9Z9</accession>
<protein>
    <recommendedName>
        <fullName evidence="4">Triokinase/FMN cyclase</fullName>
        <ecNumber evidence="2">2.7.1.28</ecNumber>
        <ecNumber evidence="1">2.7.1.29</ecNumber>
        <ecNumber evidence="3">4.6.1.15</ecNumber>
    </recommendedName>
    <alternativeName>
        <fullName evidence="10">Bifunctional ATP-dependent dihydroxyacetone kinase/FAD-AMP lyase (cyclizing)</fullName>
    </alternativeName>
</protein>
<dbReference type="PROSITE" id="PS51481">
    <property type="entry name" value="DHAK"/>
    <property type="match status" value="1"/>
</dbReference>
<evidence type="ECO:0000256" key="11">
    <source>
        <dbReference type="ARBA" id="ARBA00045490"/>
    </source>
</evidence>
<evidence type="ECO:0000256" key="1">
    <source>
        <dbReference type="ARBA" id="ARBA00012107"/>
    </source>
</evidence>
<dbReference type="GO" id="GO:0004371">
    <property type="term" value="F:glycerone kinase activity"/>
    <property type="evidence" value="ECO:0007669"/>
    <property type="project" value="UniProtKB-EC"/>
</dbReference>
<evidence type="ECO:0000259" key="16">
    <source>
        <dbReference type="PROSITE" id="PS51480"/>
    </source>
</evidence>
<name>A0AAV8V9Z9_9CUCU</name>
<evidence type="ECO:0000256" key="7">
    <source>
        <dbReference type="ARBA" id="ARBA00022777"/>
    </source>
</evidence>
<comment type="catalytic activity">
    <reaction evidence="15">
        <text>dihydroxyacetone + ATP = dihydroxyacetone phosphate + ADP + H(+)</text>
        <dbReference type="Rhea" id="RHEA:15773"/>
        <dbReference type="ChEBI" id="CHEBI:15378"/>
        <dbReference type="ChEBI" id="CHEBI:16016"/>
        <dbReference type="ChEBI" id="CHEBI:30616"/>
        <dbReference type="ChEBI" id="CHEBI:57642"/>
        <dbReference type="ChEBI" id="CHEBI:456216"/>
        <dbReference type="EC" id="2.7.1.29"/>
    </reaction>
</comment>
<dbReference type="EC" id="2.7.1.29" evidence="1"/>
<dbReference type="GO" id="GO:0005524">
    <property type="term" value="F:ATP binding"/>
    <property type="evidence" value="ECO:0007669"/>
    <property type="project" value="UniProtKB-KW"/>
</dbReference>
<comment type="function">
    <text evidence="11">Catalyzes both the phosphorylation of dihydroxyacetone and of glyceraldehyde, and the splitting of ribonucleoside diphosphate-X compounds among which FAD is the best substrate. Represses IFIH1-mediated cellular antiviral response.</text>
</comment>
<dbReference type="GO" id="GO:0019563">
    <property type="term" value="P:glycerol catabolic process"/>
    <property type="evidence" value="ECO:0007669"/>
    <property type="project" value="TreeGrafter"/>
</dbReference>
<evidence type="ECO:0000256" key="13">
    <source>
        <dbReference type="ARBA" id="ARBA00047974"/>
    </source>
</evidence>
<evidence type="ECO:0000256" key="10">
    <source>
        <dbReference type="ARBA" id="ARBA00032426"/>
    </source>
</evidence>
<dbReference type="EC" id="4.6.1.15" evidence="3"/>
<dbReference type="Pfam" id="PF02734">
    <property type="entry name" value="Dak2"/>
    <property type="match status" value="1"/>
</dbReference>
<reference evidence="18 19" key="1">
    <citation type="journal article" date="2023" name="Insect Mol. Biol.">
        <title>Genome sequencing provides insights into the evolution of gene families encoding plant cell wall-degrading enzymes in longhorned beetles.</title>
        <authorList>
            <person name="Shin N.R."/>
            <person name="Okamura Y."/>
            <person name="Kirsch R."/>
            <person name="Pauchet Y."/>
        </authorList>
    </citation>
    <scope>NUCLEOTIDE SEQUENCE [LARGE SCALE GENOMIC DNA]</scope>
    <source>
        <strain evidence="18">EAD_L_NR</strain>
    </source>
</reference>
<dbReference type="InterPro" id="IPR004006">
    <property type="entry name" value="DhaK_dom"/>
</dbReference>
<keyword evidence="9" id="KW-0170">Cobalt</keyword>
<dbReference type="Gene3D" id="3.30.1180.20">
    <property type="entry name" value="Dihydroxyacetone kinase, domain 2"/>
    <property type="match status" value="1"/>
</dbReference>
<feature type="domain" description="DhaK" evidence="17">
    <location>
        <begin position="8"/>
        <end position="318"/>
    </location>
</feature>
<keyword evidence="8" id="KW-0067">ATP-binding</keyword>
<keyword evidence="7" id="KW-0418">Kinase</keyword>
<evidence type="ECO:0000313" key="19">
    <source>
        <dbReference type="Proteomes" id="UP001159042"/>
    </source>
</evidence>
<evidence type="ECO:0000256" key="12">
    <source>
        <dbReference type="ARBA" id="ARBA00046681"/>
    </source>
</evidence>
<evidence type="ECO:0000256" key="14">
    <source>
        <dbReference type="ARBA" id="ARBA00048526"/>
    </source>
</evidence>
<dbReference type="Pfam" id="PF02733">
    <property type="entry name" value="Dak1"/>
    <property type="match status" value="1"/>
</dbReference>
<organism evidence="18 19">
    <name type="scientific">Exocentrus adspersus</name>
    <dbReference type="NCBI Taxonomy" id="1586481"/>
    <lineage>
        <taxon>Eukaryota</taxon>
        <taxon>Metazoa</taxon>
        <taxon>Ecdysozoa</taxon>
        <taxon>Arthropoda</taxon>
        <taxon>Hexapoda</taxon>
        <taxon>Insecta</taxon>
        <taxon>Pterygota</taxon>
        <taxon>Neoptera</taxon>
        <taxon>Endopterygota</taxon>
        <taxon>Coleoptera</taxon>
        <taxon>Polyphaga</taxon>
        <taxon>Cucujiformia</taxon>
        <taxon>Chrysomeloidea</taxon>
        <taxon>Cerambycidae</taxon>
        <taxon>Lamiinae</taxon>
        <taxon>Acanthocinini</taxon>
        <taxon>Exocentrus</taxon>
    </lineage>
</organism>
<feature type="domain" description="DhaL" evidence="16">
    <location>
        <begin position="358"/>
        <end position="550"/>
    </location>
</feature>
<dbReference type="GO" id="GO:0050354">
    <property type="term" value="F:triokinase activity"/>
    <property type="evidence" value="ECO:0007669"/>
    <property type="project" value="UniProtKB-EC"/>
</dbReference>
<dbReference type="Gene3D" id="1.25.40.340">
    <property type="match status" value="1"/>
</dbReference>
<sequence length="559" mass="61856">MDCKIIEVSNTTTEDCLKGLTCANEEIALFDFGNVVVQKDYSQNVSVRIISGGSNFFGEYVGRGMLTASIQGEGSLAPTSKVVLRTIRELSLNHVNGSLIIVPANTGDLLNFGVATERALNDKIQVKLLAVGDNFDNKLPRIHRYGLSGVVLVHKIAGNLSEEGKSLNEIYSFCEQVVKNIVSFEIISSDFDKNKDDTINKLSKGGAKKIFAKKIITHIYNQHPVESEQIIDEKFCLKTQDRIILLLNNNGGMGKSEEYMLFKKLLSVLEQLDIVVERFYTGSFLKCNQKVEVTLTILKNFDPQVLISLDDSCRAPGWREAYQHSSLSFTNPLTGNLRRRDRLTPPIRGPKLSNREANVLLLSTHFACDALISCEQQLNAIDSGVGDGDAGTRLKYAALVLLKRMNADKLVSNYPFTFFESLSKLLEATVGGTAGCIYSILFEAAGNCFGNFCEYDEVTPFMWLKSLEAAGRALKRYGNVDFGEGTMYDPIYICGETVRLELEAGKHYIEAFGKGVAAAEEIAQKTKKRKQKYPDSGAHAVGIWMRAVVEGVKLRCPIE</sequence>
<comment type="subunit">
    <text evidence="12">Homodimer. Interacts with IFIH1 (via the CARD domains), the interaction is inhibited by viral infection.</text>
</comment>
<dbReference type="GO" id="GO:0005829">
    <property type="term" value="C:cytosol"/>
    <property type="evidence" value="ECO:0007669"/>
    <property type="project" value="TreeGrafter"/>
</dbReference>
<dbReference type="InterPro" id="IPR036117">
    <property type="entry name" value="DhaL_dom_sf"/>
</dbReference>
<dbReference type="Proteomes" id="UP001159042">
    <property type="component" value="Unassembled WGS sequence"/>
</dbReference>
<proteinExistence type="predicted"/>